<evidence type="ECO:0000256" key="1">
    <source>
        <dbReference type="SAM" id="Phobius"/>
    </source>
</evidence>
<evidence type="ECO:0000313" key="2">
    <source>
        <dbReference type="EMBL" id="QPC81135.1"/>
    </source>
</evidence>
<feature type="transmembrane region" description="Helical" evidence="1">
    <location>
        <begin position="58"/>
        <end position="80"/>
    </location>
</feature>
<keyword evidence="1" id="KW-0472">Membrane</keyword>
<keyword evidence="1" id="KW-1133">Transmembrane helix</keyword>
<dbReference type="InterPro" id="IPR038695">
    <property type="entry name" value="Saro_0823-like_sf"/>
</dbReference>
<reference evidence="2 3" key="1">
    <citation type="submission" date="2020-02" db="EMBL/GenBank/DDBJ databases">
        <authorList>
            <person name="Zheng R.K."/>
            <person name="Sun C.M."/>
        </authorList>
    </citation>
    <scope>NUCLEOTIDE SEQUENCE [LARGE SCALE GENOMIC DNA]</scope>
    <source>
        <strain evidence="3">rifampicinis</strain>
    </source>
</reference>
<keyword evidence="3" id="KW-1185">Reference proteome</keyword>
<sequence length="124" mass="14394">MSEYRRVINAKTQKVVLERAKWCVSFWCRFRGLQFVTHLDPDEGLLFVSDKENKQDTAIHMLFMFMSIAVIWIDANGVVVDKRLAKPWRLAYIPAKPAQYFIEANTALLDQVNIGDKLTFDQVV</sequence>
<proteinExistence type="predicted"/>
<dbReference type="Proteomes" id="UP000594468">
    <property type="component" value="Chromosome"/>
</dbReference>
<dbReference type="EMBL" id="CP062983">
    <property type="protein sequence ID" value="QPC81135.1"/>
    <property type="molecule type" value="Genomic_DNA"/>
</dbReference>
<dbReference type="Pfam" id="PF02643">
    <property type="entry name" value="DUF192"/>
    <property type="match status" value="1"/>
</dbReference>
<accession>A0A7S8IC40</accession>
<dbReference type="InterPro" id="IPR003795">
    <property type="entry name" value="DUF192"/>
</dbReference>
<dbReference type="PANTHER" id="PTHR37953">
    <property type="entry name" value="UPF0127 PROTEIN MJ1496"/>
    <property type="match status" value="1"/>
</dbReference>
<dbReference type="PANTHER" id="PTHR37953:SF1">
    <property type="entry name" value="UPF0127 PROTEIN MJ1496"/>
    <property type="match status" value="1"/>
</dbReference>
<protein>
    <submittedName>
        <fullName evidence="2">DUF192 domain-containing protein</fullName>
    </submittedName>
</protein>
<name>A0A7S8IC40_9CHLR</name>
<dbReference type="Gene3D" id="2.60.120.1140">
    <property type="entry name" value="Protein of unknown function DUF192"/>
    <property type="match status" value="1"/>
</dbReference>
<dbReference type="RefSeq" id="WP_195169208.1">
    <property type="nucleotide sequence ID" value="NZ_CP062983.1"/>
</dbReference>
<dbReference type="KEGG" id="pmet:G4Y79_15640"/>
<gene>
    <name evidence="2" type="ORF">G4Y79_15640</name>
</gene>
<keyword evidence="1" id="KW-0812">Transmembrane</keyword>
<organism evidence="2 3">
    <name type="scientific">Phototrophicus methaneseepsis</name>
    <dbReference type="NCBI Taxonomy" id="2710758"/>
    <lineage>
        <taxon>Bacteria</taxon>
        <taxon>Bacillati</taxon>
        <taxon>Chloroflexota</taxon>
        <taxon>Candidatus Thermofontia</taxon>
        <taxon>Phototrophicales</taxon>
        <taxon>Phototrophicaceae</taxon>
        <taxon>Phototrophicus</taxon>
    </lineage>
</organism>
<evidence type="ECO:0000313" key="3">
    <source>
        <dbReference type="Proteomes" id="UP000594468"/>
    </source>
</evidence>
<dbReference type="AlphaFoldDB" id="A0A7S8IC40"/>